<evidence type="ECO:0000313" key="2">
    <source>
        <dbReference type="EnsemblPlants" id="AES95219"/>
    </source>
</evidence>
<protein>
    <submittedName>
        <fullName evidence="1 2">Uncharacterized protein</fullName>
    </submittedName>
</protein>
<sequence length="94" mass="11410">MMIFLSQSEDLVFKRYKRFFFIELGVVNDKHNFTRFTNFKTVAKERDDGGRSVTHKSQVRYEERREGEKKNLQLLLVVVVRVRHGEEERRMMEI</sequence>
<dbReference type="EMBL" id="CM001221">
    <property type="protein sequence ID" value="AES95219.1"/>
    <property type="molecule type" value="Genomic_DNA"/>
</dbReference>
<accession>G7JYS2</accession>
<reference evidence="1 3" key="2">
    <citation type="journal article" date="2014" name="BMC Genomics">
        <title>An improved genome release (version Mt4.0) for the model legume Medicago truncatula.</title>
        <authorList>
            <person name="Tang H."/>
            <person name="Krishnakumar V."/>
            <person name="Bidwell S."/>
            <person name="Rosen B."/>
            <person name="Chan A."/>
            <person name="Zhou S."/>
            <person name="Gentzbittel L."/>
            <person name="Childs K.L."/>
            <person name="Yandell M."/>
            <person name="Gundlach H."/>
            <person name="Mayer K.F."/>
            <person name="Schwartz D.C."/>
            <person name="Town C.D."/>
        </authorList>
    </citation>
    <scope>GENOME REANNOTATION</scope>
    <source>
        <strain evidence="2 3">cv. Jemalong A17</strain>
    </source>
</reference>
<dbReference type="HOGENOM" id="CLU_2389538_0_0_1"/>
<reference evidence="2" key="3">
    <citation type="submission" date="2015-04" db="UniProtKB">
        <authorList>
            <consortium name="EnsemblPlants"/>
        </authorList>
    </citation>
    <scope>IDENTIFICATION</scope>
    <source>
        <strain evidence="2">cv. Jemalong A17</strain>
    </source>
</reference>
<dbReference type="AlphaFoldDB" id="G7JYS2"/>
<proteinExistence type="predicted"/>
<dbReference type="EnsemblPlants" id="AES95219">
    <property type="protein sequence ID" value="AES95219"/>
    <property type="gene ID" value="MTR_5g023070"/>
</dbReference>
<gene>
    <name evidence="1" type="ordered locus">MTR_5g023070</name>
</gene>
<dbReference type="Proteomes" id="UP000002051">
    <property type="component" value="Chromosome 5"/>
</dbReference>
<dbReference type="PaxDb" id="3880-AES95219"/>
<evidence type="ECO:0000313" key="1">
    <source>
        <dbReference type="EMBL" id="AES95219.1"/>
    </source>
</evidence>
<evidence type="ECO:0000313" key="3">
    <source>
        <dbReference type="Proteomes" id="UP000002051"/>
    </source>
</evidence>
<name>G7JYS2_MEDTR</name>
<organism evidence="1 3">
    <name type="scientific">Medicago truncatula</name>
    <name type="common">Barrel medic</name>
    <name type="synonym">Medicago tribuloides</name>
    <dbReference type="NCBI Taxonomy" id="3880"/>
    <lineage>
        <taxon>Eukaryota</taxon>
        <taxon>Viridiplantae</taxon>
        <taxon>Streptophyta</taxon>
        <taxon>Embryophyta</taxon>
        <taxon>Tracheophyta</taxon>
        <taxon>Spermatophyta</taxon>
        <taxon>Magnoliopsida</taxon>
        <taxon>eudicotyledons</taxon>
        <taxon>Gunneridae</taxon>
        <taxon>Pentapetalae</taxon>
        <taxon>rosids</taxon>
        <taxon>fabids</taxon>
        <taxon>Fabales</taxon>
        <taxon>Fabaceae</taxon>
        <taxon>Papilionoideae</taxon>
        <taxon>50 kb inversion clade</taxon>
        <taxon>NPAAA clade</taxon>
        <taxon>Hologalegina</taxon>
        <taxon>IRL clade</taxon>
        <taxon>Trifolieae</taxon>
        <taxon>Medicago</taxon>
    </lineage>
</organism>
<reference evidence="1 3" key="1">
    <citation type="journal article" date="2011" name="Nature">
        <title>The Medicago genome provides insight into the evolution of rhizobial symbioses.</title>
        <authorList>
            <person name="Young N.D."/>
            <person name="Debelle F."/>
            <person name="Oldroyd G.E."/>
            <person name="Geurts R."/>
            <person name="Cannon S.B."/>
            <person name="Udvardi M.K."/>
            <person name="Benedito V.A."/>
            <person name="Mayer K.F."/>
            <person name="Gouzy J."/>
            <person name="Schoof H."/>
            <person name="Van de Peer Y."/>
            <person name="Proost S."/>
            <person name="Cook D.R."/>
            <person name="Meyers B.C."/>
            <person name="Spannagl M."/>
            <person name="Cheung F."/>
            <person name="De Mita S."/>
            <person name="Krishnakumar V."/>
            <person name="Gundlach H."/>
            <person name="Zhou S."/>
            <person name="Mudge J."/>
            <person name="Bharti A.K."/>
            <person name="Murray J.D."/>
            <person name="Naoumkina M.A."/>
            <person name="Rosen B."/>
            <person name="Silverstein K.A."/>
            <person name="Tang H."/>
            <person name="Rombauts S."/>
            <person name="Zhao P.X."/>
            <person name="Zhou P."/>
            <person name="Barbe V."/>
            <person name="Bardou P."/>
            <person name="Bechner M."/>
            <person name="Bellec A."/>
            <person name="Berger A."/>
            <person name="Berges H."/>
            <person name="Bidwell S."/>
            <person name="Bisseling T."/>
            <person name="Choisne N."/>
            <person name="Couloux A."/>
            <person name="Denny R."/>
            <person name="Deshpande S."/>
            <person name="Dai X."/>
            <person name="Doyle J.J."/>
            <person name="Dudez A.M."/>
            <person name="Farmer A.D."/>
            <person name="Fouteau S."/>
            <person name="Franken C."/>
            <person name="Gibelin C."/>
            <person name="Gish J."/>
            <person name="Goldstein S."/>
            <person name="Gonzalez A.J."/>
            <person name="Green P.J."/>
            <person name="Hallab A."/>
            <person name="Hartog M."/>
            <person name="Hua A."/>
            <person name="Humphray S.J."/>
            <person name="Jeong D.H."/>
            <person name="Jing Y."/>
            <person name="Jocker A."/>
            <person name="Kenton S.M."/>
            <person name="Kim D.J."/>
            <person name="Klee K."/>
            <person name="Lai H."/>
            <person name="Lang C."/>
            <person name="Lin S."/>
            <person name="Macmil S.L."/>
            <person name="Magdelenat G."/>
            <person name="Matthews L."/>
            <person name="McCorrison J."/>
            <person name="Monaghan E.L."/>
            <person name="Mun J.H."/>
            <person name="Najar F.Z."/>
            <person name="Nicholson C."/>
            <person name="Noirot C."/>
            <person name="O'Bleness M."/>
            <person name="Paule C.R."/>
            <person name="Poulain J."/>
            <person name="Prion F."/>
            <person name="Qin B."/>
            <person name="Qu C."/>
            <person name="Retzel E.F."/>
            <person name="Riddle C."/>
            <person name="Sallet E."/>
            <person name="Samain S."/>
            <person name="Samson N."/>
            <person name="Sanders I."/>
            <person name="Saurat O."/>
            <person name="Scarpelli C."/>
            <person name="Schiex T."/>
            <person name="Segurens B."/>
            <person name="Severin A.J."/>
            <person name="Sherrier D.J."/>
            <person name="Shi R."/>
            <person name="Sims S."/>
            <person name="Singer S.R."/>
            <person name="Sinharoy S."/>
            <person name="Sterck L."/>
            <person name="Viollet A."/>
            <person name="Wang B.B."/>
            <person name="Wang K."/>
            <person name="Wang M."/>
            <person name="Wang X."/>
            <person name="Warfsmann J."/>
            <person name="Weissenbach J."/>
            <person name="White D.D."/>
            <person name="White J.D."/>
            <person name="Wiley G.B."/>
            <person name="Wincker P."/>
            <person name="Xing Y."/>
            <person name="Yang L."/>
            <person name="Yao Z."/>
            <person name="Ying F."/>
            <person name="Zhai J."/>
            <person name="Zhou L."/>
            <person name="Zuber A."/>
            <person name="Denarie J."/>
            <person name="Dixon R.A."/>
            <person name="May G.D."/>
            <person name="Schwartz D.C."/>
            <person name="Rogers J."/>
            <person name="Quetier F."/>
            <person name="Town C.D."/>
            <person name="Roe B.A."/>
        </authorList>
    </citation>
    <scope>NUCLEOTIDE SEQUENCE [LARGE SCALE GENOMIC DNA]</scope>
    <source>
        <strain evidence="1">A17</strain>
        <strain evidence="2 3">cv. Jemalong A17</strain>
    </source>
</reference>
<keyword evidence="3" id="KW-1185">Reference proteome</keyword>